<organism evidence="1 2">
    <name type="scientific">Bauhinia variegata</name>
    <name type="common">Purple orchid tree</name>
    <name type="synonym">Phanera variegata</name>
    <dbReference type="NCBI Taxonomy" id="167791"/>
    <lineage>
        <taxon>Eukaryota</taxon>
        <taxon>Viridiplantae</taxon>
        <taxon>Streptophyta</taxon>
        <taxon>Embryophyta</taxon>
        <taxon>Tracheophyta</taxon>
        <taxon>Spermatophyta</taxon>
        <taxon>Magnoliopsida</taxon>
        <taxon>eudicotyledons</taxon>
        <taxon>Gunneridae</taxon>
        <taxon>Pentapetalae</taxon>
        <taxon>rosids</taxon>
        <taxon>fabids</taxon>
        <taxon>Fabales</taxon>
        <taxon>Fabaceae</taxon>
        <taxon>Cercidoideae</taxon>
        <taxon>Cercideae</taxon>
        <taxon>Bauhiniinae</taxon>
        <taxon>Bauhinia</taxon>
    </lineage>
</organism>
<evidence type="ECO:0000313" key="1">
    <source>
        <dbReference type="EMBL" id="KAI4352346.1"/>
    </source>
</evidence>
<dbReference type="EMBL" id="CM039428">
    <property type="protein sequence ID" value="KAI4352346.1"/>
    <property type="molecule type" value="Genomic_DNA"/>
</dbReference>
<evidence type="ECO:0000313" key="2">
    <source>
        <dbReference type="Proteomes" id="UP000828941"/>
    </source>
</evidence>
<protein>
    <submittedName>
        <fullName evidence="1">Uncharacterized protein</fullName>
    </submittedName>
</protein>
<name>A0ACB9PUY8_BAUVA</name>
<proteinExistence type="predicted"/>
<accession>A0ACB9PUY8</accession>
<reference evidence="1 2" key="1">
    <citation type="journal article" date="2022" name="DNA Res.">
        <title>Chromosomal-level genome assembly of the orchid tree Bauhinia variegata (Leguminosae; Cercidoideae) supports the allotetraploid origin hypothesis of Bauhinia.</title>
        <authorList>
            <person name="Zhong Y."/>
            <person name="Chen Y."/>
            <person name="Zheng D."/>
            <person name="Pang J."/>
            <person name="Liu Y."/>
            <person name="Luo S."/>
            <person name="Meng S."/>
            <person name="Qian L."/>
            <person name="Wei D."/>
            <person name="Dai S."/>
            <person name="Zhou R."/>
        </authorList>
    </citation>
    <scope>NUCLEOTIDE SEQUENCE [LARGE SCALE GENOMIC DNA]</scope>
    <source>
        <strain evidence="1">BV-YZ2020</strain>
    </source>
</reference>
<gene>
    <name evidence="1" type="ORF">L6164_006609</name>
</gene>
<keyword evidence="2" id="KW-1185">Reference proteome</keyword>
<dbReference type="Proteomes" id="UP000828941">
    <property type="component" value="Chromosome 3"/>
</dbReference>
<sequence>MVGSKGKTLKQLLSFLGSESIDDLNLLSSQIIFGIRLVEQSESIRSGPKLSFINGALVEQSFGLKASYKEADQVITEANSWVENYTNGLIKEILPSGSLDSDTRLILANVLYFKGAWDQKFDPSKTTTKNFNLLNGQIVQVPFMTSKTSERHFYKSFDSFKILQIPYQSGNNPLKFFMCFFLPHEKDGLQSLINSLNSNPKFLNQDFRLQKESIPHLWIPRFKFSFEFEAKDSLKELGLALPFSPGELTEVSDSPERNKLYVSKMFHKAFIEVNEEGTEAAASTALRIRRCCRKIPTPSFVAEHPFMLVVREDTSMAVIFIGTVLNPLSTS</sequence>
<comment type="caution">
    <text evidence="1">The sequence shown here is derived from an EMBL/GenBank/DDBJ whole genome shotgun (WGS) entry which is preliminary data.</text>
</comment>